<feature type="domain" description="Hydantoinase/oxoprolinase N-terminal" evidence="2">
    <location>
        <begin position="43"/>
        <end position="215"/>
    </location>
</feature>
<feature type="domain" description="Acetophenone carboxylase-like C-terminal" evidence="3">
    <location>
        <begin position="578"/>
        <end position="715"/>
    </location>
</feature>
<protein>
    <submittedName>
        <fullName evidence="4">N-methylhydantoinase A</fullName>
    </submittedName>
</protein>
<evidence type="ECO:0000313" key="4">
    <source>
        <dbReference type="EMBL" id="SED74469.1"/>
    </source>
</evidence>
<dbReference type="InterPro" id="IPR002821">
    <property type="entry name" value="Hydantoinase_A"/>
</dbReference>
<dbReference type="AlphaFoldDB" id="A0A1M7CSA1"/>
<dbReference type="GO" id="GO:0017168">
    <property type="term" value="F:5-oxoprolinase (ATP-hydrolyzing) activity"/>
    <property type="evidence" value="ECO:0007669"/>
    <property type="project" value="TreeGrafter"/>
</dbReference>
<dbReference type="InterPro" id="IPR045079">
    <property type="entry name" value="Oxoprolinase-like"/>
</dbReference>
<name>A0A1M7CSA1_9BRAD</name>
<reference evidence="4 5" key="1">
    <citation type="submission" date="2016-10" db="EMBL/GenBank/DDBJ databases">
        <authorList>
            <person name="de Groot N.N."/>
        </authorList>
    </citation>
    <scope>NUCLEOTIDE SEQUENCE [LARGE SCALE GENOMIC DNA]</scope>
    <source>
        <strain evidence="4 5">GAS522</strain>
    </source>
</reference>
<dbReference type="SUPFAM" id="SSF53067">
    <property type="entry name" value="Actin-like ATPase domain"/>
    <property type="match status" value="1"/>
</dbReference>
<dbReference type="PANTHER" id="PTHR11365:SF23">
    <property type="entry name" value="HYPOTHETICAL 5-OXOPROLINASE (EUROFUNG)-RELATED"/>
    <property type="match status" value="1"/>
</dbReference>
<dbReference type="Proteomes" id="UP000183208">
    <property type="component" value="Unassembled WGS sequence"/>
</dbReference>
<gene>
    <name evidence="4" type="ORF">SAMN05444171_5014</name>
</gene>
<dbReference type="GO" id="GO:0005829">
    <property type="term" value="C:cytosol"/>
    <property type="evidence" value="ECO:0007669"/>
    <property type="project" value="TreeGrafter"/>
</dbReference>
<accession>A0A1M7CSA1</accession>
<dbReference type="Pfam" id="PF01968">
    <property type="entry name" value="Hydantoinase_A"/>
    <property type="match status" value="1"/>
</dbReference>
<dbReference type="Pfam" id="PF19278">
    <property type="entry name" value="Hydant_A_C"/>
    <property type="match status" value="1"/>
</dbReference>
<evidence type="ECO:0000259" key="1">
    <source>
        <dbReference type="Pfam" id="PF01968"/>
    </source>
</evidence>
<dbReference type="InterPro" id="IPR008040">
    <property type="entry name" value="Hydant_A_N"/>
</dbReference>
<evidence type="ECO:0000259" key="2">
    <source>
        <dbReference type="Pfam" id="PF05378"/>
    </source>
</evidence>
<evidence type="ECO:0000313" key="5">
    <source>
        <dbReference type="Proteomes" id="UP000183208"/>
    </source>
</evidence>
<proteinExistence type="predicted"/>
<dbReference type="OrthoDB" id="9759608at2"/>
<feature type="domain" description="Hydantoinase A/oxoprolinase" evidence="1">
    <location>
        <begin position="237"/>
        <end position="532"/>
    </location>
</feature>
<dbReference type="PANTHER" id="PTHR11365">
    <property type="entry name" value="5-OXOPROLINASE RELATED"/>
    <property type="match status" value="1"/>
</dbReference>
<dbReference type="InterPro" id="IPR043129">
    <property type="entry name" value="ATPase_NBD"/>
</dbReference>
<dbReference type="EMBL" id="FNTI01000001">
    <property type="protein sequence ID" value="SED74469.1"/>
    <property type="molecule type" value="Genomic_DNA"/>
</dbReference>
<evidence type="ECO:0000259" key="3">
    <source>
        <dbReference type="Pfam" id="PF19278"/>
    </source>
</evidence>
<dbReference type="GO" id="GO:0006749">
    <property type="term" value="P:glutathione metabolic process"/>
    <property type="evidence" value="ECO:0007669"/>
    <property type="project" value="TreeGrafter"/>
</dbReference>
<dbReference type="Pfam" id="PF05378">
    <property type="entry name" value="Hydant_A_N"/>
    <property type="match status" value="1"/>
</dbReference>
<organism evidence="4 5">
    <name type="scientific">Bradyrhizobium lablabi</name>
    <dbReference type="NCBI Taxonomy" id="722472"/>
    <lineage>
        <taxon>Bacteria</taxon>
        <taxon>Pseudomonadati</taxon>
        <taxon>Pseudomonadota</taxon>
        <taxon>Alphaproteobacteria</taxon>
        <taxon>Hyphomicrobiales</taxon>
        <taxon>Nitrobacteraceae</taxon>
        <taxon>Bradyrhizobium</taxon>
    </lineage>
</organism>
<dbReference type="InterPro" id="IPR049517">
    <property type="entry name" value="ACX-like_C"/>
</dbReference>
<sequence length="728" mass="77831">MVSGVGTYLVTLENGISGPSLSSASGTVEDAGLRAEPKLKLSADVGGTFTDIVLEHGTQRWTGKVLTTPSSPEEGVLRGVGEVMARAGKSIADTDIFVHGTTLATNAIIERRGARVALIATDGFRDVLEIGTESRYDQYELALVRPKPLVERPLRFTVRERMDARGCIRLALNEHDIATVAKTLKAKKIESVAIAFLHSYANPAHEQAAAKLLQSLMPELYITLSSEVCPEMREFERTSTAAANAYVQPLMDGYLARMQEKMKQMGFRGALCLMTSGGGLTSVETARKFPVRLVESGPAGGSVFAAQIAARLGERKVLAFDMGGTTAKVSLIEDYRSETSRVFEVDRAARFLKGSGLPVRIPVIEMVEIGAGGGSLARLDSLKRVIVGPESASSVPGPVCYNVGGNQPAVTDADVALGLIDPATFAGGTIKLHPELAKKALKSVIGDPLGLDAEMAAYAVYEMVCENMASAARVHTVERGAVASDHTVIAFGGAAPLHVARVAEKIGANRVIVPPNAGVGSAVGFLAAPISYEMVKTKYMRLDTFDATAATGLLNAMSKEIRTWVEPAAHGEPLVERRIAFMRYVGQGHEIAVELPVHDLVDADIPALRVRYEADYEALFKRSIPAAAIEIMAWSVNLSTVTKLPEQIADVDLFPTLAAHEIVKVFDGRTGKPVDISRYRRDALATGARLSGPAIITEDETSTYVTENFDAWIDGLGSIVMERKGTKA</sequence>